<dbReference type="AlphaFoldDB" id="A0A948TEU0"/>
<evidence type="ECO:0000256" key="1">
    <source>
        <dbReference type="SAM" id="SignalP"/>
    </source>
</evidence>
<protein>
    <submittedName>
        <fullName evidence="2">Uncharacterized protein</fullName>
    </submittedName>
</protein>
<name>A0A948TEU0_9GAMM</name>
<gene>
    <name evidence="2" type="ORF">H9847_01240</name>
</gene>
<feature type="signal peptide" evidence="1">
    <location>
        <begin position="1"/>
        <end position="33"/>
    </location>
</feature>
<evidence type="ECO:0000313" key="3">
    <source>
        <dbReference type="Proteomes" id="UP000733611"/>
    </source>
</evidence>
<evidence type="ECO:0000313" key="2">
    <source>
        <dbReference type="EMBL" id="MBU3843487.1"/>
    </source>
</evidence>
<sequence>MTLWPQPQRTLKAAALALFGLVLLTGSAPVATAADNPTRSSSLNITIGGRSDPNVERLLPDYTMSYNRSERVVSLLKKDGSAKAFVQILPAAAHLSTTKAYAQDIMDSYAGWGLTAQIARRGFSFQYVDNAPCAALLSYFDGTSYLLFGACGLISQDEMTKAFSIAKLQLGLDDITYRSSMPSAYY</sequence>
<dbReference type="EMBL" id="JAHLFE010000018">
    <property type="protein sequence ID" value="MBU3843487.1"/>
    <property type="molecule type" value="Genomic_DNA"/>
</dbReference>
<reference evidence="2" key="1">
    <citation type="journal article" date="2021" name="PeerJ">
        <title>Extensive microbial diversity within the chicken gut microbiome revealed by metagenomics and culture.</title>
        <authorList>
            <person name="Gilroy R."/>
            <person name="Ravi A."/>
            <person name="Getino M."/>
            <person name="Pursley I."/>
            <person name="Horton D.L."/>
            <person name="Alikhan N.F."/>
            <person name="Baker D."/>
            <person name="Gharbi K."/>
            <person name="Hall N."/>
            <person name="Watson M."/>
            <person name="Adriaenssens E.M."/>
            <person name="Foster-Nyarko E."/>
            <person name="Jarju S."/>
            <person name="Secka A."/>
            <person name="Antonio M."/>
            <person name="Oren A."/>
            <person name="Chaudhuri R.R."/>
            <person name="La Ragione R."/>
            <person name="Hildebrand F."/>
            <person name="Pallen M.J."/>
        </authorList>
    </citation>
    <scope>NUCLEOTIDE SEQUENCE</scope>
    <source>
        <strain evidence="2">378</strain>
    </source>
</reference>
<comment type="caution">
    <text evidence="2">The sequence shown here is derived from an EMBL/GenBank/DDBJ whole genome shotgun (WGS) entry which is preliminary data.</text>
</comment>
<organism evidence="2 3">
    <name type="scientific">Candidatus Anaerobiospirillum pullicola</name>
    <dbReference type="NCBI Taxonomy" id="2838451"/>
    <lineage>
        <taxon>Bacteria</taxon>
        <taxon>Pseudomonadati</taxon>
        <taxon>Pseudomonadota</taxon>
        <taxon>Gammaproteobacteria</taxon>
        <taxon>Aeromonadales</taxon>
        <taxon>Succinivibrionaceae</taxon>
        <taxon>Anaerobiospirillum</taxon>
    </lineage>
</organism>
<accession>A0A948TEU0</accession>
<keyword evidence="1" id="KW-0732">Signal</keyword>
<proteinExistence type="predicted"/>
<dbReference type="Proteomes" id="UP000733611">
    <property type="component" value="Unassembled WGS sequence"/>
</dbReference>
<feature type="chain" id="PRO_5037945663" evidence="1">
    <location>
        <begin position="34"/>
        <end position="186"/>
    </location>
</feature>
<reference evidence="2" key="2">
    <citation type="submission" date="2021-04" db="EMBL/GenBank/DDBJ databases">
        <authorList>
            <person name="Gilroy R."/>
        </authorList>
    </citation>
    <scope>NUCLEOTIDE SEQUENCE</scope>
    <source>
        <strain evidence="2">378</strain>
    </source>
</reference>